<dbReference type="PANTHER" id="PTHR34293">
    <property type="entry name" value="HTH-TYPE TRANSCRIPTIONAL REGULATOR TRMBL2"/>
    <property type="match status" value="1"/>
</dbReference>
<keyword evidence="3" id="KW-1185">Reference proteome</keyword>
<dbReference type="InterPro" id="IPR036388">
    <property type="entry name" value="WH-like_DNA-bd_sf"/>
</dbReference>
<dbReference type="InterPro" id="IPR002831">
    <property type="entry name" value="Tscrpt_reg_TrmB_N"/>
</dbReference>
<dbReference type="InterPro" id="IPR051797">
    <property type="entry name" value="TrmB-like"/>
</dbReference>
<dbReference type="PANTHER" id="PTHR34293:SF1">
    <property type="entry name" value="HTH-TYPE TRANSCRIPTIONAL REGULATOR TRMBL2"/>
    <property type="match status" value="1"/>
</dbReference>
<gene>
    <name evidence="2" type="ordered locus">Calag_0768</name>
</gene>
<dbReference type="eggNOG" id="arCOG02037">
    <property type="taxonomic scope" value="Archaea"/>
</dbReference>
<dbReference type="Proteomes" id="UP000010469">
    <property type="component" value="Chromosome"/>
</dbReference>
<sequence>MSENREEVIERLRKSLDLTLYEAKLYLALLEGAKDPKDASAKSGVPLPRIYDVIKVLEAKGMAVSDPKGWYRAVHPRAVAVSAIARLEEDSKKKIKEILNIADSLESFAISENNESIIIVKGYYNLLSLLAENMKDTDIAYITTSRVLNNWEESLKPLVKSIIMLVNEIRIFVEEFNEFNKGLNEEGKEMRILTKIYKPILYDLISSKKSYIIILKGPEGLISVVNQGQLEAREVFDRLNLIWKLTP</sequence>
<dbReference type="HOGENOM" id="CLU_1122579_0_0_2"/>
<evidence type="ECO:0000259" key="1">
    <source>
        <dbReference type="Pfam" id="PF01978"/>
    </source>
</evidence>
<name>L0A9G5_CALLD</name>
<dbReference type="SUPFAM" id="SSF46785">
    <property type="entry name" value="Winged helix' DNA-binding domain"/>
    <property type="match status" value="1"/>
</dbReference>
<dbReference type="AlphaFoldDB" id="L0A9G5"/>
<dbReference type="InterPro" id="IPR036390">
    <property type="entry name" value="WH_DNA-bd_sf"/>
</dbReference>
<evidence type="ECO:0000313" key="2">
    <source>
        <dbReference type="EMBL" id="AFZ70511.1"/>
    </source>
</evidence>
<evidence type="ECO:0000313" key="3">
    <source>
        <dbReference type="Proteomes" id="UP000010469"/>
    </source>
</evidence>
<feature type="domain" description="Transcription regulator TrmB N-terminal" evidence="1">
    <location>
        <begin position="13"/>
        <end position="76"/>
    </location>
</feature>
<proteinExistence type="predicted"/>
<dbReference type="RefSeq" id="WP_015232408.1">
    <property type="nucleotide sequence ID" value="NC_019791.1"/>
</dbReference>
<dbReference type="KEGG" id="clg:Calag_0768"/>
<accession>L0A9G5</accession>
<reference evidence="3" key="1">
    <citation type="submission" date="2012-03" db="EMBL/GenBank/DDBJ databases">
        <title>Complete genome of Caldisphaera lagunensis DSM 15908.</title>
        <authorList>
            <person name="Lucas S."/>
            <person name="Copeland A."/>
            <person name="Lapidus A."/>
            <person name="Glavina del Rio T."/>
            <person name="Dalin E."/>
            <person name="Tice H."/>
            <person name="Bruce D."/>
            <person name="Goodwin L."/>
            <person name="Pitluck S."/>
            <person name="Peters L."/>
            <person name="Mikhailova N."/>
            <person name="Teshima H."/>
            <person name="Kyrpides N."/>
            <person name="Mavromatis K."/>
            <person name="Ivanova N."/>
            <person name="Brettin T."/>
            <person name="Detter J.C."/>
            <person name="Han C."/>
            <person name="Larimer F."/>
            <person name="Land M."/>
            <person name="Hauser L."/>
            <person name="Markowitz V."/>
            <person name="Cheng J.-F."/>
            <person name="Hugenholtz P."/>
            <person name="Woyke T."/>
            <person name="Wu D."/>
            <person name="Spring S."/>
            <person name="Schroeder M."/>
            <person name="Brambilla E."/>
            <person name="Klenk H.-P."/>
            <person name="Eisen J.A."/>
        </authorList>
    </citation>
    <scope>NUCLEOTIDE SEQUENCE [LARGE SCALE GENOMIC DNA]</scope>
    <source>
        <strain evidence="3">DSM 15908 / JCM 11604 / IC-154</strain>
    </source>
</reference>
<dbReference type="InParanoid" id="L0A9G5"/>
<dbReference type="Pfam" id="PF01978">
    <property type="entry name" value="TrmB"/>
    <property type="match status" value="1"/>
</dbReference>
<organism evidence="2 3">
    <name type="scientific">Caldisphaera lagunensis (strain DSM 15908 / JCM 11604 / ANMR 0165 / IC-154)</name>
    <dbReference type="NCBI Taxonomy" id="1056495"/>
    <lineage>
        <taxon>Archaea</taxon>
        <taxon>Thermoproteota</taxon>
        <taxon>Thermoprotei</taxon>
        <taxon>Acidilobales</taxon>
        <taxon>Caldisphaeraceae</taxon>
        <taxon>Caldisphaera</taxon>
    </lineage>
</organism>
<protein>
    <submittedName>
        <fullName evidence="2">Putative transcriptional regulator</fullName>
    </submittedName>
</protein>
<dbReference type="Gene3D" id="1.10.10.10">
    <property type="entry name" value="Winged helix-like DNA-binding domain superfamily/Winged helix DNA-binding domain"/>
    <property type="match status" value="1"/>
</dbReference>
<dbReference type="EMBL" id="CP003378">
    <property type="protein sequence ID" value="AFZ70511.1"/>
    <property type="molecule type" value="Genomic_DNA"/>
</dbReference>
<dbReference type="GeneID" id="14212028"/>
<dbReference type="OrthoDB" id="31307at2157"/>
<dbReference type="STRING" id="1056495.Calag_0768"/>